<gene>
    <name evidence="8" type="ORF">GCM10023318_34610</name>
</gene>
<evidence type="ECO:0000256" key="6">
    <source>
        <dbReference type="SAM" id="Phobius"/>
    </source>
</evidence>
<dbReference type="EMBL" id="BAABJM010000002">
    <property type="protein sequence ID" value="GAA5056777.1"/>
    <property type="molecule type" value="Genomic_DNA"/>
</dbReference>
<keyword evidence="3 6" id="KW-1133">Transmembrane helix</keyword>
<protein>
    <recommendedName>
        <fullName evidence="7">Lipopolysaccharide assembly protein A domain-containing protein</fullName>
    </recommendedName>
</protein>
<dbReference type="Pfam" id="PF06305">
    <property type="entry name" value="LapA_dom"/>
    <property type="match status" value="1"/>
</dbReference>
<name>A0ABP9KGI6_9NOCA</name>
<evidence type="ECO:0000256" key="3">
    <source>
        <dbReference type="ARBA" id="ARBA00022989"/>
    </source>
</evidence>
<evidence type="ECO:0000313" key="8">
    <source>
        <dbReference type="EMBL" id="GAA5056777.1"/>
    </source>
</evidence>
<dbReference type="InterPro" id="IPR010445">
    <property type="entry name" value="LapA_dom"/>
</dbReference>
<keyword evidence="4 6" id="KW-0472">Membrane</keyword>
<feature type="compositionally biased region" description="Basic and acidic residues" evidence="5">
    <location>
        <begin position="22"/>
        <end position="39"/>
    </location>
</feature>
<feature type="domain" description="Lipopolysaccharide assembly protein A" evidence="7">
    <location>
        <begin position="84"/>
        <end position="133"/>
    </location>
</feature>
<keyword evidence="9" id="KW-1185">Reference proteome</keyword>
<evidence type="ECO:0000259" key="7">
    <source>
        <dbReference type="Pfam" id="PF06305"/>
    </source>
</evidence>
<keyword evidence="1" id="KW-1003">Cell membrane</keyword>
<dbReference type="RefSeq" id="WP_345496417.1">
    <property type="nucleotide sequence ID" value="NZ_BAABJM010000002.1"/>
</dbReference>
<evidence type="ECO:0000256" key="1">
    <source>
        <dbReference type="ARBA" id="ARBA00022475"/>
    </source>
</evidence>
<proteinExistence type="predicted"/>
<reference evidence="9" key="1">
    <citation type="journal article" date="2019" name="Int. J. Syst. Evol. Microbiol.">
        <title>The Global Catalogue of Microorganisms (GCM) 10K type strain sequencing project: providing services to taxonomists for standard genome sequencing and annotation.</title>
        <authorList>
            <consortium name="The Broad Institute Genomics Platform"/>
            <consortium name="The Broad Institute Genome Sequencing Center for Infectious Disease"/>
            <person name="Wu L."/>
            <person name="Ma J."/>
        </authorList>
    </citation>
    <scope>NUCLEOTIDE SEQUENCE [LARGE SCALE GENOMIC DNA]</scope>
    <source>
        <strain evidence="9">JCM 18298</strain>
    </source>
</reference>
<feature type="region of interest" description="Disordered" evidence="5">
    <location>
        <begin position="1"/>
        <end position="56"/>
    </location>
</feature>
<evidence type="ECO:0000313" key="9">
    <source>
        <dbReference type="Proteomes" id="UP001500603"/>
    </source>
</evidence>
<organism evidence="8 9">
    <name type="scientific">Nocardia callitridis</name>
    <dbReference type="NCBI Taxonomy" id="648753"/>
    <lineage>
        <taxon>Bacteria</taxon>
        <taxon>Bacillati</taxon>
        <taxon>Actinomycetota</taxon>
        <taxon>Actinomycetes</taxon>
        <taxon>Mycobacteriales</taxon>
        <taxon>Nocardiaceae</taxon>
        <taxon>Nocardia</taxon>
    </lineage>
</organism>
<accession>A0ABP9KGI6</accession>
<feature type="transmembrane region" description="Helical" evidence="6">
    <location>
        <begin position="61"/>
        <end position="82"/>
    </location>
</feature>
<comment type="caution">
    <text evidence="8">The sequence shown here is derived from an EMBL/GenBank/DDBJ whole genome shotgun (WGS) entry which is preliminary data.</text>
</comment>
<keyword evidence="2 6" id="KW-0812">Transmembrane</keyword>
<evidence type="ECO:0000256" key="4">
    <source>
        <dbReference type="ARBA" id="ARBA00023136"/>
    </source>
</evidence>
<evidence type="ECO:0000256" key="5">
    <source>
        <dbReference type="SAM" id="MobiDB-lite"/>
    </source>
</evidence>
<sequence length="134" mass="14342">MSTHAEPGPQGEPTPDATTDLSKPDHTAPNHTALDHQDEPPDTTPPAAPVKSRRTSINSRVGNAWIALVAGAIILVILLIFILQNLARVEVSLFFWDFSLPLGVTVLLSVIAGALVMALVGGVRILQLRRVARK</sequence>
<evidence type="ECO:0000256" key="2">
    <source>
        <dbReference type="ARBA" id="ARBA00022692"/>
    </source>
</evidence>
<dbReference type="Proteomes" id="UP001500603">
    <property type="component" value="Unassembled WGS sequence"/>
</dbReference>
<feature type="transmembrane region" description="Helical" evidence="6">
    <location>
        <begin position="102"/>
        <end position="126"/>
    </location>
</feature>